<comment type="pathway">
    <text evidence="1">Glycan metabolism; bacterial cellulose biosynthesis.</text>
</comment>
<dbReference type="GO" id="GO:0005886">
    <property type="term" value="C:plasma membrane"/>
    <property type="evidence" value="ECO:0007669"/>
    <property type="project" value="UniProtKB-SubCell"/>
</dbReference>
<keyword evidence="1" id="KW-0472">Membrane</keyword>
<feature type="transmembrane region" description="Helical" evidence="1">
    <location>
        <begin position="863"/>
        <end position="883"/>
    </location>
</feature>
<comment type="subcellular location">
    <subcellularLocation>
        <location evidence="1">Cell inner membrane</location>
    </subcellularLocation>
</comment>
<dbReference type="GO" id="GO:0006011">
    <property type="term" value="P:UDP-alpha-D-glucose metabolic process"/>
    <property type="evidence" value="ECO:0007669"/>
    <property type="project" value="InterPro"/>
</dbReference>
<comment type="subunit">
    <text evidence="1">Tightly associated with the cellulose synthase catalytic subunit.</text>
</comment>
<keyword evidence="1" id="KW-0812">Transmembrane</keyword>
<dbReference type="Pfam" id="PF03170">
    <property type="entry name" value="BcsB"/>
    <property type="match status" value="1"/>
</dbReference>
<keyword evidence="1" id="KW-1003">Cell membrane</keyword>
<comment type="function">
    <text evidence="1">Binds the cellulose synthase activator, bis-(3'-5') cyclic diguanylic acid (c-di-GMP).</text>
</comment>
<keyword evidence="1" id="KW-0973">c-di-GMP</keyword>
<gene>
    <name evidence="2" type="ORF">GCM10011309_21480</name>
</gene>
<dbReference type="Proteomes" id="UP000600865">
    <property type="component" value="Unassembled WGS sequence"/>
</dbReference>
<evidence type="ECO:0000313" key="3">
    <source>
        <dbReference type="Proteomes" id="UP000600865"/>
    </source>
</evidence>
<name>A0A918NHK8_9PROT</name>
<comment type="caution">
    <text evidence="2">The sequence shown here is derived from an EMBL/GenBank/DDBJ whole genome shotgun (WGS) entry which is preliminary data.</text>
</comment>
<accession>A0A918NHK8</accession>
<evidence type="ECO:0000313" key="2">
    <source>
        <dbReference type="EMBL" id="GGX71031.1"/>
    </source>
</evidence>
<keyword evidence="1" id="KW-1133">Transmembrane helix</keyword>
<reference evidence="2 3" key="1">
    <citation type="journal article" date="2014" name="Int. J. Syst. Evol. Microbiol.">
        <title>Complete genome sequence of Corynebacterium casei LMG S-19264T (=DSM 44701T), isolated from a smear-ripened cheese.</title>
        <authorList>
            <consortium name="US DOE Joint Genome Institute (JGI-PGF)"/>
            <person name="Walter F."/>
            <person name="Albersmeier A."/>
            <person name="Kalinowski J."/>
            <person name="Ruckert C."/>
        </authorList>
    </citation>
    <scope>NUCLEOTIDE SEQUENCE [LARGE SCALE GENOMIC DNA]</scope>
    <source>
        <strain evidence="2 3">KCTC 23968</strain>
    </source>
</reference>
<dbReference type="AlphaFoldDB" id="A0A918NHK8"/>
<organism evidence="2 3">
    <name type="scientific">Litorimonas cladophorae</name>
    <dbReference type="NCBI Taxonomy" id="1220491"/>
    <lineage>
        <taxon>Bacteria</taxon>
        <taxon>Pseudomonadati</taxon>
        <taxon>Pseudomonadota</taxon>
        <taxon>Alphaproteobacteria</taxon>
        <taxon>Maricaulales</taxon>
        <taxon>Robiginitomaculaceae</taxon>
    </lineage>
</organism>
<evidence type="ECO:0000256" key="1">
    <source>
        <dbReference type="RuleBase" id="RU365021"/>
    </source>
</evidence>
<keyword evidence="1" id="KW-0135">Cellulose biosynthesis</keyword>
<dbReference type="InterPro" id="IPR018513">
    <property type="entry name" value="Cell_synthase_bac"/>
</dbReference>
<dbReference type="EMBL" id="BMYV01000002">
    <property type="protein sequence ID" value="GGX71031.1"/>
    <property type="molecule type" value="Genomic_DNA"/>
</dbReference>
<dbReference type="GO" id="GO:0030244">
    <property type="term" value="P:cellulose biosynthetic process"/>
    <property type="evidence" value="ECO:0007669"/>
    <property type="project" value="UniProtKB-KW"/>
</dbReference>
<dbReference type="Gene3D" id="2.60.120.260">
    <property type="entry name" value="Galactose-binding domain-like"/>
    <property type="match status" value="1"/>
</dbReference>
<sequence length="894" mass="96424">MVLLLSTAALPQTGYAASYLDALPKAQKTSYTASLAEITQGDSSRSTRTLDWRQPTLQLYFDLPPAERTSEIVLTLSADPLTRVAANAPLQVQFNNATPVPVLSNGRGFEARIPLDAANARDHRNSLRIIYPTPAGSECVGPAHGEWSIDLAASTLRMGGRAKRRNMSLAEVDEQLSQPALSPKTVGLIARGANGTDMQALAAQGIALRTPGVPKFSVTSHGNDFNVVMVKRDRLFDITDDPMILNSKGARIFVGKGRPTDLIFTADTDAGILRMLEIFSTRQLPNTRRPITSLGEINLQNRLDDNVMKVDGKVRLSELGGGQAISSYSGDNWASGAQTYRFSVQDPVATKAELLLRLSTTDDVADTSRLRVALNGEVLGAAKLDRKRKSVAFDIDAGKLNATSNIISVLPELNAKPDYSCASAELGSPSFTIGQGSRLTLKQTAPSPQTELSRLTATGGVFAEAESHIILPRDTRNYEASLRVLGKMAKASGQGLILADYTRKEDASDAKHRLIIGPSDLAKRYIDGAPKSLREALQSRTSAGDNMLRADIERFASTGADDFAVQYASAQAQARKVNQGGVAALYSTGNGKLTGVISATSGASFIRSSGQLVETAHWNALQGGVSRWNKSSVIMAQTAQPVSGLTLPAKPDSFRLPDLDLPSFEMPDVAWPDFDWPDFEMPNVSLPAINWPSFRKSEAKSDAASIETVSAPVIVTPVNKGEPFIATRDIFEGVSPAASAPKFIPQPNIEKTVNVMPRLKPTFRDAGAVAPGLRGRFDMDAPTVKTVGSFHEVRSQTRAKWTETKRWFKAKKTDILNADLLKEAALFTDRLQDQVKPAGRSIRSTMKQDMPGKRLVQLGDRTVSVYGLLLILAFGIVLFLMSVSGPSSRLGGRH</sequence>
<proteinExistence type="inferred from homology"/>
<keyword evidence="3" id="KW-1185">Reference proteome</keyword>
<keyword evidence="1" id="KW-0997">Cell inner membrane</keyword>
<comment type="similarity">
    <text evidence="1">Belongs to the AcsB/BcsB family.</text>
</comment>
<protein>
    <recommendedName>
        <fullName evidence="1">Cyclic di-GMP-binding protein</fullName>
    </recommendedName>
    <alternativeName>
        <fullName evidence="1">Cellulose synthase regulatory subunit</fullName>
    </alternativeName>
</protein>